<accession>A0A330M1M4</accession>
<evidence type="ECO:0008006" key="4">
    <source>
        <dbReference type="Google" id="ProtNLM"/>
    </source>
</evidence>
<keyword evidence="1" id="KW-0175">Coiled coil</keyword>
<evidence type="ECO:0000313" key="3">
    <source>
        <dbReference type="Proteomes" id="UP000250123"/>
    </source>
</evidence>
<evidence type="ECO:0000256" key="1">
    <source>
        <dbReference type="SAM" id="Coils"/>
    </source>
</evidence>
<proteinExistence type="predicted"/>
<sequence>MSPIEQILAAAKSLSIAGKKPSLALIKTKIGNSIPMPILIQGLQQFRAMDTSSVEKIPSLNKLPPTIVPDEAKSEIDQLKAELTQLKLAYQNLNSRLEQLEKHKIKAKK</sequence>
<protein>
    <recommendedName>
        <fullName evidence="4">KfrA N-terminal DNA-binding domain-containing protein</fullName>
    </recommendedName>
</protein>
<dbReference type="OrthoDB" id="6388136at2"/>
<evidence type="ECO:0000313" key="2">
    <source>
        <dbReference type="EMBL" id="SQH75878.1"/>
    </source>
</evidence>
<organism evidence="2 3">
    <name type="scientific">Shewanella benthica</name>
    <dbReference type="NCBI Taxonomy" id="43661"/>
    <lineage>
        <taxon>Bacteria</taxon>
        <taxon>Pseudomonadati</taxon>
        <taxon>Pseudomonadota</taxon>
        <taxon>Gammaproteobacteria</taxon>
        <taxon>Alteromonadales</taxon>
        <taxon>Shewanellaceae</taxon>
        <taxon>Shewanella</taxon>
    </lineage>
</organism>
<feature type="coiled-coil region" evidence="1">
    <location>
        <begin position="76"/>
        <end position="103"/>
    </location>
</feature>
<dbReference type="AlphaFoldDB" id="A0A330M1M4"/>
<dbReference type="EMBL" id="LS483452">
    <property type="protein sequence ID" value="SQH75878.1"/>
    <property type="molecule type" value="Genomic_DNA"/>
</dbReference>
<name>A0A330M1M4_9GAMM</name>
<dbReference type="KEGG" id="sbk:SHEWBE_1912"/>
<dbReference type="RefSeq" id="WP_112352250.1">
    <property type="nucleotide sequence ID" value="NZ_LS483452.1"/>
</dbReference>
<reference evidence="3" key="1">
    <citation type="submission" date="2018-06" db="EMBL/GenBank/DDBJ databases">
        <authorList>
            <person name="Cea G.-C."/>
            <person name="William W."/>
        </authorList>
    </citation>
    <scope>NUCLEOTIDE SEQUENCE [LARGE SCALE GENOMIC DNA]</scope>
    <source>
        <strain evidence="3">DB21MT-2</strain>
    </source>
</reference>
<dbReference type="Proteomes" id="UP000250123">
    <property type="component" value="Chromosome SHEWBE"/>
</dbReference>
<gene>
    <name evidence="2" type="ORF">SHEWBE_1912</name>
</gene>